<dbReference type="GO" id="GO:0008137">
    <property type="term" value="F:NADH dehydrogenase (ubiquinone) activity"/>
    <property type="evidence" value="ECO:0007669"/>
    <property type="project" value="InterPro"/>
</dbReference>
<evidence type="ECO:0000313" key="2">
    <source>
        <dbReference type="EMBL" id="SFO65204.1"/>
    </source>
</evidence>
<dbReference type="InterPro" id="IPR003918">
    <property type="entry name" value="NADH_UbQ_OxRdtase"/>
</dbReference>
<reference evidence="2 3" key="1">
    <citation type="submission" date="2016-10" db="EMBL/GenBank/DDBJ databases">
        <authorList>
            <person name="de Groot N.N."/>
        </authorList>
    </citation>
    <scope>NUCLEOTIDE SEQUENCE [LARGE SCALE GENOMIC DNA]</scope>
    <source>
        <strain evidence="2 3">CGMCC 4.1877</strain>
    </source>
</reference>
<keyword evidence="1" id="KW-1133">Transmembrane helix</keyword>
<dbReference type="GO" id="GO:0048039">
    <property type="term" value="F:ubiquinone binding"/>
    <property type="evidence" value="ECO:0007669"/>
    <property type="project" value="TreeGrafter"/>
</dbReference>
<feature type="transmembrane region" description="Helical" evidence="1">
    <location>
        <begin position="20"/>
        <end position="47"/>
    </location>
</feature>
<dbReference type="GO" id="GO:0015990">
    <property type="term" value="P:electron transport coupled proton transport"/>
    <property type="evidence" value="ECO:0007669"/>
    <property type="project" value="TreeGrafter"/>
</dbReference>
<dbReference type="GO" id="GO:0003954">
    <property type="term" value="F:NADH dehydrogenase activity"/>
    <property type="evidence" value="ECO:0007669"/>
    <property type="project" value="TreeGrafter"/>
</dbReference>
<keyword evidence="3" id="KW-1185">Reference proteome</keyword>
<evidence type="ECO:0000313" key="3">
    <source>
        <dbReference type="Proteomes" id="UP000199614"/>
    </source>
</evidence>
<protein>
    <submittedName>
        <fullName evidence="2">NADH-quinone oxidoreductase subunit M</fullName>
    </submittedName>
</protein>
<accession>A0A1I5IXA7</accession>
<dbReference type="EMBL" id="FOUY01000149">
    <property type="protein sequence ID" value="SFO65204.1"/>
    <property type="molecule type" value="Genomic_DNA"/>
</dbReference>
<proteinExistence type="predicted"/>
<sequence>FASLGLPGFSGFIAEFQIFAGALGAVPVATVVAVTGVLITAALFLVAMGRMMPGEVRVPDAPGAPRPFPDLGPGELLAIGSLLVFATVLGLLPRVLLDVIEPAARTVNDLVAR</sequence>
<gene>
    <name evidence="2" type="ORF">SAMN05216207_11492</name>
</gene>
<name>A0A1I5IXA7_PSUAM</name>
<dbReference type="PANTHER" id="PTHR43507">
    <property type="entry name" value="NADH-UBIQUINONE OXIDOREDUCTASE CHAIN 4"/>
    <property type="match status" value="1"/>
</dbReference>
<organism evidence="2 3">
    <name type="scientific">Pseudonocardia ammonioxydans</name>
    <dbReference type="NCBI Taxonomy" id="260086"/>
    <lineage>
        <taxon>Bacteria</taxon>
        <taxon>Bacillati</taxon>
        <taxon>Actinomycetota</taxon>
        <taxon>Actinomycetes</taxon>
        <taxon>Pseudonocardiales</taxon>
        <taxon>Pseudonocardiaceae</taxon>
        <taxon>Pseudonocardia</taxon>
    </lineage>
</organism>
<dbReference type="AlphaFoldDB" id="A0A1I5IXA7"/>
<keyword evidence="1" id="KW-0812">Transmembrane</keyword>
<evidence type="ECO:0000256" key="1">
    <source>
        <dbReference type="SAM" id="Phobius"/>
    </source>
</evidence>
<keyword evidence="1" id="KW-0472">Membrane</keyword>
<dbReference type="Proteomes" id="UP000199614">
    <property type="component" value="Unassembled WGS sequence"/>
</dbReference>
<feature type="non-terminal residue" evidence="2">
    <location>
        <position position="1"/>
    </location>
</feature>
<dbReference type="GO" id="GO:0042773">
    <property type="term" value="P:ATP synthesis coupled electron transport"/>
    <property type="evidence" value="ECO:0007669"/>
    <property type="project" value="InterPro"/>
</dbReference>
<dbReference type="PANTHER" id="PTHR43507:SF1">
    <property type="entry name" value="NADH-UBIQUINONE OXIDOREDUCTASE CHAIN 4"/>
    <property type="match status" value="1"/>
</dbReference>
<dbReference type="STRING" id="260086.SAMN05216207_11492"/>